<dbReference type="InterPro" id="IPR028978">
    <property type="entry name" value="Chorismate_lyase_/UTRA_dom_sf"/>
</dbReference>
<geneLocation type="chloroplast" evidence="1"/>
<accession>A0A1Z1M6H1</accession>
<evidence type="ECO:0008006" key="2">
    <source>
        <dbReference type="Google" id="ProtNLM"/>
    </source>
</evidence>
<gene>
    <name evidence="1" type="primary">ycf21</name>
</gene>
<dbReference type="EMBL" id="MF101419">
    <property type="protein sequence ID" value="ARW61606.1"/>
    <property type="molecule type" value="Genomic_DNA"/>
</dbReference>
<sequence>MNFNIYVFYKFNTICVIKKNRIKNLQNKLSIQWQIILMNEGSFTKTLHYLTNNIIKTKTLQKQYSIPEIMSRNIRCAWLETEIYTQLTFARSLWRFLLNNTIYKTISNNKAIGQLLIENQIDIYKHIHEIYYGYCKNLELQFKSIKPLWGRKYTLYYNKIFFVTIQEFFSPSIADFFNNNNG</sequence>
<dbReference type="GeneID" id="33354679"/>
<name>A0A1Z1M6H1_BOSMO</name>
<dbReference type="Pfam" id="PF01947">
    <property type="entry name" value="Rv2949c-like"/>
    <property type="match status" value="1"/>
</dbReference>
<dbReference type="AlphaFoldDB" id="A0A1Z1M6H1"/>
<dbReference type="InterPro" id="IPR002800">
    <property type="entry name" value="Rv2949c-like"/>
</dbReference>
<keyword evidence="1" id="KW-0934">Plastid</keyword>
<evidence type="ECO:0000313" key="1">
    <source>
        <dbReference type="EMBL" id="ARW61606.1"/>
    </source>
</evidence>
<protein>
    <recommendedName>
        <fullName evidence="2">Ycf21</fullName>
    </recommendedName>
</protein>
<keyword evidence="1" id="KW-0150">Chloroplast</keyword>
<dbReference type="RefSeq" id="YP_009393044.1">
    <property type="nucleotide sequence ID" value="NC_035266.1"/>
</dbReference>
<dbReference type="SUPFAM" id="SSF64288">
    <property type="entry name" value="Chorismate lyase-like"/>
    <property type="match status" value="1"/>
</dbReference>
<organism evidence="1">
    <name type="scientific">Bostrychia moritziana</name>
    <name type="common">Red alga</name>
    <name type="synonym">Polysiphonia moritziana</name>
    <dbReference type="NCBI Taxonomy" id="103713"/>
    <lineage>
        <taxon>Eukaryota</taxon>
        <taxon>Rhodophyta</taxon>
        <taxon>Florideophyceae</taxon>
        <taxon>Rhodymeniophycidae</taxon>
        <taxon>Ceramiales</taxon>
        <taxon>Rhodomelaceae</taxon>
        <taxon>Bostrychia</taxon>
    </lineage>
</organism>
<reference evidence="1" key="1">
    <citation type="journal article" date="2017" name="J. Phycol.">
        <title>Analysis of chloroplast genomes and a supermatrix inform reclassification of the Rhodomelaceae (Rhodophyta).</title>
        <authorList>
            <person name="Diaz-Tapia P."/>
            <person name="Maggs C.A."/>
            <person name="West J.A."/>
            <person name="Verbruggen H."/>
        </authorList>
    </citation>
    <scope>NUCLEOTIDE SEQUENCE</scope>
    <source>
        <strain evidence="1">JW3660</strain>
    </source>
</reference>
<proteinExistence type="predicted"/>
<dbReference type="Gene3D" id="3.40.1410.10">
    <property type="entry name" value="Chorismate lyase-like"/>
    <property type="match status" value="1"/>
</dbReference>